<comment type="caution">
    <text evidence="1">The sequence shown here is derived from an EMBL/GenBank/DDBJ whole genome shotgun (WGS) entry which is preliminary data.</text>
</comment>
<dbReference type="PATRIC" id="fig|1423792.3.peg.1735"/>
<organism evidence="1 2">
    <name type="scientific">Schleiferilactobacillus perolens DSM 12744</name>
    <dbReference type="NCBI Taxonomy" id="1423792"/>
    <lineage>
        <taxon>Bacteria</taxon>
        <taxon>Bacillati</taxon>
        <taxon>Bacillota</taxon>
        <taxon>Bacilli</taxon>
        <taxon>Lactobacillales</taxon>
        <taxon>Lactobacillaceae</taxon>
        <taxon>Schleiferilactobacillus</taxon>
    </lineage>
</organism>
<dbReference type="EMBL" id="AZEC01000029">
    <property type="protein sequence ID" value="KRL07898.1"/>
    <property type="molecule type" value="Genomic_DNA"/>
</dbReference>
<proteinExistence type="predicted"/>
<accession>A0A0R1MSB9</accession>
<protein>
    <submittedName>
        <fullName evidence="1">Uncharacterized protein</fullName>
    </submittedName>
</protein>
<dbReference type="AlphaFoldDB" id="A0A0R1MSB9"/>
<dbReference type="STRING" id="1423792.FD09_GL001711"/>
<evidence type="ECO:0000313" key="2">
    <source>
        <dbReference type="Proteomes" id="UP000051330"/>
    </source>
</evidence>
<sequence length="231" mass="25853">MGASLFIVLAAVLGFAIWQHWPPFDQLVQPAASISGPVTDPKKFFSDLKVSRAYGDQKEGYDIEYEGAGLSVLENVSNDGMDLWMTLSIEKSGYATLEFSEMTGAEAEVEYCIVDPVKKTVVIYYYNNTLETHDGAYVRAVYVMRGPTQLARRSLELHKGQSYVTNAELMAALNRHYNAMTYFFKHRMNFPTIQAVIKYLKPQAPTIVKKWTAADESSRAKAASEYSASSK</sequence>
<name>A0A0R1MSB9_9LACO</name>
<dbReference type="Proteomes" id="UP000051330">
    <property type="component" value="Unassembled WGS sequence"/>
</dbReference>
<keyword evidence="2" id="KW-1185">Reference proteome</keyword>
<evidence type="ECO:0000313" key="1">
    <source>
        <dbReference type="EMBL" id="KRL07898.1"/>
    </source>
</evidence>
<reference evidence="1 2" key="1">
    <citation type="journal article" date="2015" name="Genome Announc.">
        <title>Expanding the biotechnology potential of lactobacilli through comparative genomics of 213 strains and associated genera.</title>
        <authorList>
            <person name="Sun Z."/>
            <person name="Harris H.M."/>
            <person name="McCann A."/>
            <person name="Guo C."/>
            <person name="Argimon S."/>
            <person name="Zhang W."/>
            <person name="Yang X."/>
            <person name="Jeffery I.B."/>
            <person name="Cooney J.C."/>
            <person name="Kagawa T.F."/>
            <person name="Liu W."/>
            <person name="Song Y."/>
            <person name="Salvetti E."/>
            <person name="Wrobel A."/>
            <person name="Rasinkangas P."/>
            <person name="Parkhill J."/>
            <person name="Rea M.C."/>
            <person name="O'Sullivan O."/>
            <person name="Ritari J."/>
            <person name="Douillard F.P."/>
            <person name="Paul Ross R."/>
            <person name="Yang R."/>
            <person name="Briner A.E."/>
            <person name="Felis G.E."/>
            <person name="de Vos W.M."/>
            <person name="Barrangou R."/>
            <person name="Klaenhammer T.R."/>
            <person name="Caufield P.W."/>
            <person name="Cui Y."/>
            <person name="Zhang H."/>
            <person name="O'Toole P.W."/>
        </authorList>
    </citation>
    <scope>NUCLEOTIDE SEQUENCE [LARGE SCALE GENOMIC DNA]</scope>
    <source>
        <strain evidence="1 2">DSM 12744</strain>
    </source>
</reference>
<gene>
    <name evidence="1" type="ORF">FD09_GL001711</name>
</gene>